<dbReference type="Proteomes" id="UP000092462">
    <property type="component" value="Unassembled WGS sequence"/>
</dbReference>
<evidence type="ECO:0000313" key="5">
    <source>
        <dbReference type="Proteomes" id="UP000092462"/>
    </source>
</evidence>
<dbReference type="EnsemblMetazoa" id="PPAI004790-RA">
    <property type="protein sequence ID" value="PPAI004790-PA"/>
    <property type="gene ID" value="PPAI004790"/>
</dbReference>
<dbReference type="GO" id="GO:0004045">
    <property type="term" value="F:peptidyl-tRNA hydrolase activity"/>
    <property type="evidence" value="ECO:0007669"/>
    <property type="project" value="UniProtKB-EC"/>
</dbReference>
<reference evidence="4" key="1">
    <citation type="submission" date="2022-08" db="UniProtKB">
        <authorList>
            <consortium name="EnsemblMetazoa"/>
        </authorList>
    </citation>
    <scope>IDENTIFICATION</scope>
    <source>
        <strain evidence="4">Israel</strain>
    </source>
</reference>
<evidence type="ECO:0000256" key="2">
    <source>
        <dbReference type="ARBA" id="ARBA00022801"/>
    </source>
</evidence>
<dbReference type="Pfam" id="PF01981">
    <property type="entry name" value="PTH2"/>
    <property type="match status" value="1"/>
</dbReference>
<dbReference type="InterPro" id="IPR042237">
    <property type="entry name" value="PTRHD1"/>
</dbReference>
<dbReference type="InterPro" id="IPR023476">
    <property type="entry name" value="Pep_tRNA_hydro_II_dom_sf"/>
</dbReference>
<dbReference type="SUPFAM" id="SSF102462">
    <property type="entry name" value="Peptidyl-tRNA hydrolase II"/>
    <property type="match status" value="1"/>
</dbReference>
<evidence type="ECO:0000256" key="1">
    <source>
        <dbReference type="ARBA" id="ARBA00013260"/>
    </source>
</evidence>
<dbReference type="AlphaFoldDB" id="A0A1B0DAT5"/>
<dbReference type="VEuPathDB" id="VectorBase:PPAI004790"/>
<keyword evidence="2" id="KW-0378">Hydrolase</keyword>
<dbReference type="PANTHER" id="PTHR46194:SF1">
    <property type="entry name" value="PEPTIDYL-TRNA HYDROLASE PTRHD1-RELATED"/>
    <property type="match status" value="1"/>
</dbReference>
<dbReference type="Gene3D" id="3.40.1490.10">
    <property type="entry name" value="Bit1"/>
    <property type="match status" value="1"/>
</dbReference>
<dbReference type="InterPro" id="IPR002833">
    <property type="entry name" value="PTH2"/>
</dbReference>
<keyword evidence="5" id="KW-1185">Reference proteome</keyword>
<evidence type="ECO:0000313" key="4">
    <source>
        <dbReference type="EnsemblMetazoa" id="PPAI004790-PA"/>
    </source>
</evidence>
<name>A0A1B0DAT5_PHLPP</name>
<dbReference type="EMBL" id="AJVK01029304">
    <property type="status" value="NOT_ANNOTATED_CDS"/>
    <property type="molecule type" value="Genomic_DNA"/>
</dbReference>
<proteinExistence type="predicted"/>
<dbReference type="EC" id="3.1.1.29" evidence="1"/>
<evidence type="ECO:0000256" key="3">
    <source>
        <dbReference type="ARBA" id="ARBA00048707"/>
    </source>
</evidence>
<accession>A0A1B0DAT5</accession>
<organism evidence="4 5">
    <name type="scientific">Phlebotomus papatasi</name>
    <name type="common">Sandfly</name>
    <dbReference type="NCBI Taxonomy" id="29031"/>
    <lineage>
        <taxon>Eukaryota</taxon>
        <taxon>Metazoa</taxon>
        <taxon>Ecdysozoa</taxon>
        <taxon>Arthropoda</taxon>
        <taxon>Hexapoda</taxon>
        <taxon>Insecta</taxon>
        <taxon>Pterygota</taxon>
        <taxon>Neoptera</taxon>
        <taxon>Endopterygota</taxon>
        <taxon>Diptera</taxon>
        <taxon>Nematocera</taxon>
        <taxon>Psychodoidea</taxon>
        <taxon>Psychodidae</taxon>
        <taxon>Phlebotomus</taxon>
        <taxon>Phlebotomus</taxon>
    </lineage>
</organism>
<dbReference type="PANTHER" id="PTHR46194">
    <property type="entry name" value="PEPTIDYL-TRNA HYDROLASE PTRHD1-RELATED"/>
    <property type="match status" value="1"/>
</dbReference>
<comment type="catalytic activity">
    <reaction evidence="3">
        <text>an N-acyl-L-alpha-aminoacyl-tRNA + H2O = an N-acyl-L-amino acid + a tRNA + H(+)</text>
        <dbReference type="Rhea" id="RHEA:54448"/>
        <dbReference type="Rhea" id="RHEA-COMP:10123"/>
        <dbReference type="Rhea" id="RHEA-COMP:13883"/>
        <dbReference type="ChEBI" id="CHEBI:15377"/>
        <dbReference type="ChEBI" id="CHEBI:15378"/>
        <dbReference type="ChEBI" id="CHEBI:59874"/>
        <dbReference type="ChEBI" id="CHEBI:78442"/>
        <dbReference type="ChEBI" id="CHEBI:138191"/>
        <dbReference type="EC" id="3.1.1.29"/>
    </reaction>
</comment>
<protein>
    <recommendedName>
        <fullName evidence="1">peptidyl-tRNA hydrolase</fullName>
        <ecNumber evidence="1">3.1.1.29</ecNumber>
    </recommendedName>
</protein>
<sequence length="132" mass="15345">MSENLVQYIIVRKDVLKDQGLYFIMSEACLVCSSVHFTFHEDPVTQKYFSDIDNMHKVVLGVDNEAQLLKLANDLKEKDFSFELRTNPEKNIPTCLAIKVYEKKFDLLLQSFVLFPQPCIFFDEILNSQSNN</sequence>